<dbReference type="SUPFAM" id="SSF50475">
    <property type="entry name" value="FMN-binding split barrel"/>
    <property type="match status" value="1"/>
</dbReference>
<dbReference type="InterPro" id="IPR012349">
    <property type="entry name" value="Split_barrel_FMN-bd"/>
</dbReference>
<dbReference type="Proteomes" id="UP000334340">
    <property type="component" value="Unassembled WGS sequence"/>
</dbReference>
<evidence type="ECO:0000259" key="1">
    <source>
        <dbReference type="Pfam" id="PF04289"/>
    </source>
</evidence>
<dbReference type="InterPro" id="IPR049288">
    <property type="entry name" value="DUF447_C"/>
</dbReference>
<name>A0A564ZMN6_9BACT</name>
<dbReference type="Gene3D" id="1.20.58.290">
    <property type="entry name" value="Hypothetical membrane protein ta0354_69_121"/>
    <property type="match status" value="1"/>
</dbReference>
<keyword evidence="4" id="KW-1185">Reference proteome</keyword>
<dbReference type="EMBL" id="CABIKM010000052">
    <property type="protein sequence ID" value="VUZ86356.1"/>
    <property type="molecule type" value="Genomic_DNA"/>
</dbReference>
<dbReference type="Pfam" id="PF20766">
    <property type="entry name" value="DUF447_C"/>
    <property type="match status" value="1"/>
</dbReference>
<evidence type="ECO:0000313" key="4">
    <source>
        <dbReference type="Proteomes" id="UP000334340"/>
    </source>
</evidence>
<dbReference type="InterPro" id="IPR016733">
    <property type="entry name" value="UCP018747"/>
</dbReference>
<evidence type="ECO:0008006" key="5">
    <source>
        <dbReference type="Google" id="ProtNLM"/>
    </source>
</evidence>
<evidence type="ECO:0000313" key="3">
    <source>
        <dbReference type="EMBL" id="VUZ86356.1"/>
    </source>
</evidence>
<dbReference type="AlphaFoldDB" id="A0A564ZMN6"/>
<dbReference type="Pfam" id="PF04289">
    <property type="entry name" value="DUF447_N"/>
    <property type="match status" value="1"/>
</dbReference>
<dbReference type="PIRSF" id="PIRSF018747">
    <property type="entry name" value="UCP018747"/>
    <property type="match status" value="1"/>
</dbReference>
<proteinExistence type="predicted"/>
<dbReference type="Gene3D" id="2.30.110.10">
    <property type="entry name" value="Electron Transport, Fmn-binding Protein, Chain A"/>
    <property type="match status" value="1"/>
</dbReference>
<protein>
    <recommendedName>
        <fullName evidence="5">Tetrahydromethanopterin synthesis protein</fullName>
    </recommendedName>
</protein>
<reference evidence="3 4" key="1">
    <citation type="submission" date="2019-07" db="EMBL/GenBank/DDBJ databases">
        <authorList>
            <person name="Cremers G."/>
        </authorList>
    </citation>
    <scope>NUCLEOTIDE SEQUENCE [LARGE SCALE GENOMIC DNA]</scope>
</reference>
<evidence type="ECO:0000259" key="2">
    <source>
        <dbReference type="Pfam" id="PF20766"/>
    </source>
</evidence>
<sequence length="190" mass="20999">MCLNYGGMIIESIVTTLNEAGEANFAPMGVTIGEGEILIRPYTDSTTCRNLVATGSAVVNLTDSIRLFAESAVSNPQFPTFAAELITGLVLTDACSYYECSVMRADTASPRATFRCRVVKKGVLREFIGFNRAKNAIIEAAILATRVRLLGVETILQEYRRLSEIVQKTGGEQEAWAMRYLQDYVERQPR</sequence>
<accession>A0A564ZMN6</accession>
<organism evidence="3 4">
    <name type="scientific">Candidatus Methylomirabilis lanthanidiphila</name>
    <dbReference type="NCBI Taxonomy" id="2211376"/>
    <lineage>
        <taxon>Bacteria</taxon>
        <taxon>Candidatus Methylomirabilota</taxon>
        <taxon>Candidatus Methylomirabilia</taxon>
        <taxon>Candidatus Methylomirabilales</taxon>
        <taxon>Candidatus Methylomirabilaceae</taxon>
        <taxon>Candidatus Methylomirabilis</taxon>
    </lineage>
</organism>
<gene>
    <name evidence="3" type="ORF">MELA_02758</name>
</gene>
<feature type="domain" description="DUF447" evidence="1">
    <location>
        <begin position="11"/>
        <end position="123"/>
    </location>
</feature>
<dbReference type="InterPro" id="IPR007386">
    <property type="entry name" value="DUF447_N"/>
</dbReference>
<feature type="domain" description="DUF447" evidence="2">
    <location>
        <begin position="131"/>
        <end position="182"/>
    </location>
</feature>